<dbReference type="RefSeq" id="WP_007286406.1">
    <property type="nucleotide sequence ID" value="NZ_BAABXU010000001.1"/>
</dbReference>
<keyword evidence="3" id="KW-1185">Reference proteome</keyword>
<dbReference type="GeneID" id="89566130"/>
<dbReference type="EMBL" id="CACRUE010000044">
    <property type="protein sequence ID" value="VYU52516.1"/>
    <property type="molecule type" value="Genomic_DNA"/>
</dbReference>
<dbReference type="Proteomes" id="UP001299409">
    <property type="component" value="Unassembled WGS sequence"/>
</dbReference>
<evidence type="ECO:0000313" key="1">
    <source>
        <dbReference type="EMBL" id="MCB5446619.1"/>
    </source>
</evidence>
<reference evidence="1 3" key="2">
    <citation type="submission" date="2021-10" db="EMBL/GenBank/DDBJ databases">
        <title>Collection of gut derived symbiotic bacterial strains cultured from healthy donors.</title>
        <authorList>
            <person name="Lin H."/>
            <person name="Littmann E."/>
            <person name="Claire K."/>
            <person name="Pamer E."/>
        </authorList>
    </citation>
    <scope>NUCLEOTIDE SEQUENCE [LARGE SCALE GENOMIC DNA]</scope>
    <source>
        <strain evidence="1 3">MSK.17.68</strain>
    </source>
</reference>
<protein>
    <submittedName>
        <fullName evidence="1">Sporulation protein YtxC</fullName>
    </submittedName>
    <submittedName>
        <fullName evidence="2">YtxC-like family protein</fullName>
    </submittedName>
</protein>
<reference evidence="2" key="1">
    <citation type="submission" date="2019-11" db="EMBL/GenBank/DDBJ databases">
        <authorList>
            <person name="Feng L."/>
        </authorList>
    </citation>
    <scope>NUCLEOTIDE SEQUENCE</scope>
    <source>
        <strain evidence="2">IbartlettiiLFYP30</strain>
    </source>
</reference>
<dbReference type="Pfam" id="PF08812">
    <property type="entry name" value="YtxC"/>
    <property type="match status" value="1"/>
</dbReference>
<evidence type="ECO:0000313" key="2">
    <source>
        <dbReference type="EMBL" id="VYU52516.1"/>
    </source>
</evidence>
<dbReference type="InterPro" id="IPR014199">
    <property type="entry name" value="Spore_YtxC"/>
</dbReference>
<evidence type="ECO:0000313" key="3">
    <source>
        <dbReference type="Proteomes" id="UP001299409"/>
    </source>
</evidence>
<proteinExistence type="predicted"/>
<organism evidence="2">
    <name type="scientific">Intestinibacter bartlettii</name>
    <dbReference type="NCBI Taxonomy" id="261299"/>
    <lineage>
        <taxon>Bacteria</taxon>
        <taxon>Bacillati</taxon>
        <taxon>Bacillota</taxon>
        <taxon>Clostridia</taxon>
        <taxon>Peptostreptococcales</taxon>
        <taxon>Peptostreptococcaceae</taxon>
        <taxon>Intestinibacter</taxon>
    </lineage>
</organism>
<accession>A0A6N3FKY6</accession>
<dbReference type="EMBL" id="JAJBMB010000010">
    <property type="protein sequence ID" value="MCB5446619.1"/>
    <property type="molecule type" value="Genomic_DNA"/>
</dbReference>
<name>A0A6N3FKY6_9FIRM</name>
<sequence length="264" mass="31745">MTNKVIHISYLEDHDEIVDLFMKSNNKYIICNKHLRDLSVDIDMENEEHKEEAINEVIDLILIILRNKYLKKYIWDNYKKLKDKEKEEIYKEANCLFDKKEPFIINTIYNKLTEVAESEKDLNIDGFFRFRMRDFMVYISIISDIAFEEYLIRKDKNQFINTLKFFIESQEQKIDLLIIHIMRNGDFRFYDKYGDEINNKESEEMMSMIMKEDLNLEDCLISVLLSLCPKKVEIIDDLKNETSKEIIENMKIIFEGNVNIVPKK</sequence>
<gene>
    <name evidence="2" type="ORF">IBLFYP30_00450</name>
    <name evidence="1" type="ORF">LIP50_10425</name>
</gene>
<dbReference type="AlphaFoldDB" id="A0A6N3FKY6"/>